<keyword evidence="3" id="KW-0732">Signal</keyword>
<dbReference type="Gene3D" id="3.40.50.1820">
    <property type="entry name" value="alpha/beta hydrolase"/>
    <property type="match status" value="1"/>
</dbReference>
<evidence type="ECO:0000313" key="6">
    <source>
        <dbReference type="Proteomes" id="UP001063166"/>
    </source>
</evidence>
<feature type="signal peptide" evidence="3">
    <location>
        <begin position="1"/>
        <end position="17"/>
    </location>
</feature>
<organism evidence="5 6">
    <name type="scientific">Lyophyllum shimeji</name>
    <name type="common">Hon-shimeji</name>
    <name type="synonym">Tricholoma shimeji</name>
    <dbReference type="NCBI Taxonomy" id="47721"/>
    <lineage>
        <taxon>Eukaryota</taxon>
        <taxon>Fungi</taxon>
        <taxon>Dikarya</taxon>
        <taxon>Basidiomycota</taxon>
        <taxon>Agaricomycotina</taxon>
        <taxon>Agaricomycetes</taxon>
        <taxon>Agaricomycetidae</taxon>
        <taxon>Agaricales</taxon>
        <taxon>Tricholomatineae</taxon>
        <taxon>Lyophyllaceae</taxon>
        <taxon>Lyophyllum</taxon>
    </lineage>
</organism>
<dbReference type="Proteomes" id="UP001063166">
    <property type="component" value="Unassembled WGS sequence"/>
</dbReference>
<comment type="caution">
    <text evidence="5">The sequence shown here is derived from an EMBL/GenBank/DDBJ whole genome shotgun (WGS) entry which is preliminary data.</text>
</comment>
<accession>A0A9P3PCR1</accession>
<dbReference type="InterPro" id="IPR029058">
    <property type="entry name" value="AB_hydrolase_fold"/>
</dbReference>
<dbReference type="Pfam" id="PF00135">
    <property type="entry name" value="COesterase"/>
    <property type="match status" value="1"/>
</dbReference>
<dbReference type="InterPro" id="IPR050309">
    <property type="entry name" value="Type-B_Carboxylest/Lipase"/>
</dbReference>
<dbReference type="EC" id="3.1.1.-" evidence="3"/>
<evidence type="ECO:0000259" key="4">
    <source>
        <dbReference type="Pfam" id="PF00135"/>
    </source>
</evidence>
<feature type="chain" id="PRO_5040538448" description="Carboxylic ester hydrolase" evidence="3">
    <location>
        <begin position="18"/>
        <end position="526"/>
    </location>
</feature>
<dbReference type="GO" id="GO:0016787">
    <property type="term" value="F:hydrolase activity"/>
    <property type="evidence" value="ECO:0007669"/>
    <property type="project" value="UniProtKB-KW"/>
</dbReference>
<proteinExistence type="inferred from homology"/>
<reference evidence="5" key="1">
    <citation type="submission" date="2022-07" db="EMBL/GenBank/DDBJ databases">
        <title>The genome of Lyophyllum shimeji provides insight into the initial evolution of ectomycorrhizal fungal genome.</title>
        <authorList>
            <person name="Kobayashi Y."/>
            <person name="Shibata T."/>
            <person name="Hirakawa H."/>
            <person name="Shigenobu S."/>
            <person name="Nishiyama T."/>
            <person name="Yamada A."/>
            <person name="Hasebe M."/>
            <person name="Kawaguchi M."/>
        </authorList>
    </citation>
    <scope>NUCLEOTIDE SEQUENCE</scope>
    <source>
        <strain evidence="5">AT787</strain>
    </source>
</reference>
<dbReference type="InterPro" id="IPR019826">
    <property type="entry name" value="Carboxylesterase_B_AS"/>
</dbReference>
<name>A0A9P3PCR1_LYOSH</name>
<feature type="domain" description="Carboxylesterase type B" evidence="4">
    <location>
        <begin position="21"/>
        <end position="489"/>
    </location>
</feature>
<keyword evidence="6" id="KW-1185">Reference proteome</keyword>
<dbReference type="EMBL" id="BRPK01000001">
    <property type="protein sequence ID" value="GLB33555.1"/>
    <property type="molecule type" value="Genomic_DNA"/>
</dbReference>
<dbReference type="PROSITE" id="PS00122">
    <property type="entry name" value="CARBOXYLESTERASE_B_1"/>
    <property type="match status" value="1"/>
</dbReference>
<keyword evidence="2 3" id="KW-0378">Hydrolase</keyword>
<dbReference type="PANTHER" id="PTHR11559">
    <property type="entry name" value="CARBOXYLESTERASE"/>
    <property type="match status" value="1"/>
</dbReference>
<dbReference type="InterPro" id="IPR002018">
    <property type="entry name" value="CarbesteraseB"/>
</dbReference>
<gene>
    <name evidence="5" type="ORF">LshimejAT787_0104390</name>
</gene>
<evidence type="ECO:0000256" key="3">
    <source>
        <dbReference type="RuleBase" id="RU361235"/>
    </source>
</evidence>
<protein>
    <recommendedName>
        <fullName evidence="3">Carboxylic ester hydrolase</fullName>
        <ecNumber evidence="3">3.1.1.-</ecNumber>
    </recommendedName>
</protein>
<dbReference type="SUPFAM" id="SSF53474">
    <property type="entry name" value="alpha/beta-Hydrolases"/>
    <property type="match status" value="1"/>
</dbReference>
<dbReference type="AlphaFoldDB" id="A0A9P3PCR1"/>
<evidence type="ECO:0000256" key="1">
    <source>
        <dbReference type="ARBA" id="ARBA00005964"/>
    </source>
</evidence>
<evidence type="ECO:0000256" key="2">
    <source>
        <dbReference type="ARBA" id="ARBA00022801"/>
    </source>
</evidence>
<evidence type="ECO:0000313" key="5">
    <source>
        <dbReference type="EMBL" id="GLB33555.1"/>
    </source>
</evidence>
<dbReference type="OrthoDB" id="408631at2759"/>
<comment type="similarity">
    <text evidence="1 3">Belongs to the type-B carboxylesterase/lipase family.</text>
</comment>
<sequence>MLLLSVLALSAINKVYAAIGPTVTLDYGTFTGHRDDSAGIISYRGIRYADAPVGELRWRAPISPPTNNLGNVDATQFADACIQTAQTTIAAGFSEDCLFGNVYIPTTKAANETLPVLVWFHGGGFQGGSTHDIPNSNPMVQPPAYPVVFVSFEYRLGQFGFLGGARVKNDGDLNIGLLDQRAALRWVQRYIGKFGGDKSRVTIWGQSAGAGSTMFHLLAEGGNPGGLFRAAMGDSPSLNFMPAYTDPYVEGIFDQFASFAGCGGKGDEVMKCLRFVDGSRLALAGSQTIGARTSTLFTFAPIIDDAFLKERPVEAFKNGRFAHVPVLFGSNTNEGAWWSAFLPNPAANTSMTNATETTVFNFLQGQFATLTRASFDRAVAQFYPLSDYGTFSLQGQQMYGEMRYICTASLITGGAFDQGLPAYQFHYNNPILGSDHTAELTAFFSSSPPSDEGDKDLFAAMREYWTNFAATGIPRAKNAPSWSAVTTSAGSPRIRLQPGSLGLEEFTSALAARCAFWHGISGELNV</sequence>